<evidence type="ECO:0000313" key="3">
    <source>
        <dbReference type="Proteomes" id="UP001155057"/>
    </source>
</evidence>
<sequence length="36" mass="4336">MESDTQDLHRIDDLSAEELDDLLDYERDDEHDQDDE</sequence>
<comment type="caution">
    <text evidence="2">The sequence shown here is derived from an EMBL/GenBank/DDBJ whole genome shotgun (WGS) entry which is preliminary data.</text>
</comment>
<gene>
    <name evidence="2" type="ORF">GGP61_001415</name>
</gene>
<name>A0A9X2TH18_9BACT</name>
<protein>
    <submittedName>
        <fullName evidence="2">Uncharacterized protein</fullName>
    </submittedName>
</protein>
<dbReference type="AlphaFoldDB" id="A0A9X2TH18"/>
<organism evidence="2 3">
    <name type="scientific">Salinibacter ruber</name>
    <dbReference type="NCBI Taxonomy" id="146919"/>
    <lineage>
        <taxon>Bacteria</taxon>
        <taxon>Pseudomonadati</taxon>
        <taxon>Rhodothermota</taxon>
        <taxon>Rhodothermia</taxon>
        <taxon>Rhodothermales</taxon>
        <taxon>Salinibacteraceae</taxon>
        <taxon>Salinibacter</taxon>
    </lineage>
</organism>
<dbReference type="Proteomes" id="UP001155057">
    <property type="component" value="Unassembled WGS sequence"/>
</dbReference>
<feature type="compositionally biased region" description="Acidic residues" evidence="1">
    <location>
        <begin position="14"/>
        <end position="23"/>
    </location>
</feature>
<feature type="region of interest" description="Disordered" evidence="1">
    <location>
        <begin position="1"/>
        <end position="36"/>
    </location>
</feature>
<accession>A0A9X2TH18</accession>
<dbReference type="EMBL" id="JANUAE010000004">
    <property type="protein sequence ID" value="MCS3709811.1"/>
    <property type="molecule type" value="Genomic_DNA"/>
</dbReference>
<feature type="compositionally biased region" description="Basic and acidic residues" evidence="1">
    <location>
        <begin position="1"/>
        <end position="13"/>
    </location>
</feature>
<reference evidence="2" key="1">
    <citation type="submission" date="2022-08" db="EMBL/GenBank/DDBJ databases">
        <title>Genomic Encyclopedia of Type Strains, Phase V (KMG-V): Genome sequencing to study the core and pangenomes of soil and plant-associated prokaryotes.</title>
        <authorList>
            <person name="Whitman W."/>
        </authorList>
    </citation>
    <scope>NUCLEOTIDE SEQUENCE</scope>
    <source>
        <strain evidence="2">SP3049</strain>
    </source>
</reference>
<evidence type="ECO:0000256" key="1">
    <source>
        <dbReference type="SAM" id="MobiDB-lite"/>
    </source>
</evidence>
<evidence type="ECO:0000313" key="2">
    <source>
        <dbReference type="EMBL" id="MCS3709811.1"/>
    </source>
</evidence>
<proteinExistence type="predicted"/>